<evidence type="ECO:0000313" key="3">
    <source>
        <dbReference type="EMBL" id="KFA64342.1"/>
    </source>
</evidence>
<reference evidence="3 4" key="1">
    <citation type="journal article" date="2014" name="BMC Genomics">
        <title>Comparative genome sequencing reveals chemotype-specific gene clusters in the toxigenic black mold Stachybotrys.</title>
        <authorList>
            <person name="Semeiks J."/>
            <person name="Borek D."/>
            <person name="Otwinowski Z."/>
            <person name="Grishin N.V."/>
        </authorList>
    </citation>
    <scope>NUCLEOTIDE SEQUENCE [LARGE SCALE GENOMIC DNA]</scope>
    <source>
        <strain evidence="3 4">IBT 40285</strain>
    </source>
</reference>
<dbReference type="HOGENOM" id="CLU_1462248_0_0_1"/>
<dbReference type="AlphaFoldDB" id="A0A084QK57"/>
<proteinExistence type="predicted"/>
<dbReference type="Proteomes" id="UP000028524">
    <property type="component" value="Unassembled WGS sequence"/>
</dbReference>
<keyword evidence="2" id="KW-0732">Signal</keyword>
<feature type="chain" id="PRO_5001779522" description="Infection structure specific protein" evidence="2">
    <location>
        <begin position="18"/>
        <end position="185"/>
    </location>
</feature>
<protein>
    <recommendedName>
        <fullName evidence="5">Infection structure specific protein</fullName>
    </recommendedName>
</protein>
<organism evidence="3 4">
    <name type="scientific">Stachybotrys chlorohalonatus (strain IBT 40285)</name>
    <dbReference type="NCBI Taxonomy" id="1283841"/>
    <lineage>
        <taxon>Eukaryota</taxon>
        <taxon>Fungi</taxon>
        <taxon>Dikarya</taxon>
        <taxon>Ascomycota</taxon>
        <taxon>Pezizomycotina</taxon>
        <taxon>Sordariomycetes</taxon>
        <taxon>Hypocreomycetidae</taxon>
        <taxon>Hypocreales</taxon>
        <taxon>Stachybotryaceae</taxon>
        <taxon>Stachybotrys</taxon>
    </lineage>
</organism>
<dbReference type="OMA" id="ATAINHP"/>
<dbReference type="EMBL" id="KL660688">
    <property type="protein sequence ID" value="KFA64342.1"/>
    <property type="molecule type" value="Genomic_DNA"/>
</dbReference>
<dbReference type="OrthoDB" id="10422902at2759"/>
<sequence length="185" mass="19274">MKFSLALVSALATTATAINHPDTVVTVIKRLTTTVHAPLAPRQDSDEERCDSAASSIVSGWSDDPPPSAELSMLSALETYVSANDIDTATIAVECGGIDITGSLSAPYSSWSSSYSEWFDEHSTELQELFSACTGVERVSSAMISLLTGCTEVLEPTVSDNGVGPRETGVAMAVAAGFAGMVMAM</sequence>
<gene>
    <name evidence="3" type="ORF">S40285_02942</name>
</gene>
<keyword evidence="4" id="KW-1185">Reference proteome</keyword>
<dbReference type="InParanoid" id="A0A084QK57"/>
<name>A0A084QK57_STAC4</name>
<evidence type="ECO:0000256" key="1">
    <source>
        <dbReference type="SAM" id="MobiDB-lite"/>
    </source>
</evidence>
<evidence type="ECO:0000256" key="2">
    <source>
        <dbReference type="SAM" id="SignalP"/>
    </source>
</evidence>
<accession>A0A084QK57</accession>
<feature type="signal peptide" evidence="2">
    <location>
        <begin position="1"/>
        <end position="17"/>
    </location>
</feature>
<evidence type="ECO:0000313" key="4">
    <source>
        <dbReference type="Proteomes" id="UP000028524"/>
    </source>
</evidence>
<evidence type="ECO:0008006" key="5">
    <source>
        <dbReference type="Google" id="ProtNLM"/>
    </source>
</evidence>
<feature type="region of interest" description="Disordered" evidence="1">
    <location>
        <begin position="39"/>
        <end position="64"/>
    </location>
</feature>